<keyword evidence="11" id="KW-0732">Signal</keyword>
<feature type="binding site" evidence="9">
    <location>
        <position position="382"/>
    </location>
    <ligand>
        <name>ATP</name>
        <dbReference type="ChEBI" id="CHEBI:30616"/>
    </ligand>
</feature>
<keyword evidence="3" id="KW-0723">Serine/threonine-protein kinase</keyword>
<protein>
    <recommendedName>
        <fullName evidence="12">Protein kinase domain-containing protein</fullName>
    </recommendedName>
</protein>
<evidence type="ECO:0000256" key="2">
    <source>
        <dbReference type="ARBA" id="ARBA00010217"/>
    </source>
</evidence>
<evidence type="ECO:0000256" key="1">
    <source>
        <dbReference type="ARBA" id="ARBA00008536"/>
    </source>
</evidence>
<evidence type="ECO:0000313" key="14">
    <source>
        <dbReference type="Proteomes" id="UP000822688"/>
    </source>
</evidence>
<dbReference type="PANTHER" id="PTHR47973">
    <property type="entry name" value="CYSTEINE-RICH RECEPTOR-LIKE PROTEIN KINASE 3"/>
    <property type="match status" value="1"/>
</dbReference>
<dbReference type="PROSITE" id="PS00108">
    <property type="entry name" value="PROTEIN_KINASE_ST"/>
    <property type="match status" value="1"/>
</dbReference>
<evidence type="ECO:0000256" key="8">
    <source>
        <dbReference type="ARBA" id="ARBA00022840"/>
    </source>
</evidence>
<keyword evidence="10" id="KW-0472">Membrane</keyword>
<evidence type="ECO:0000256" key="3">
    <source>
        <dbReference type="ARBA" id="ARBA00022527"/>
    </source>
</evidence>
<dbReference type="Gene3D" id="1.10.510.10">
    <property type="entry name" value="Transferase(Phosphotransferase) domain 1"/>
    <property type="match status" value="1"/>
</dbReference>
<dbReference type="InterPro" id="IPR011009">
    <property type="entry name" value="Kinase-like_dom_sf"/>
</dbReference>
<dbReference type="InterPro" id="IPR013320">
    <property type="entry name" value="ConA-like_dom_sf"/>
</dbReference>
<name>A0A8T0G991_CERPU</name>
<keyword evidence="10" id="KW-1133">Transmembrane helix</keyword>
<dbReference type="GO" id="GO:0004674">
    <property type="term" value="F:protein serine/threonine kinase activity"/>
    <property type="evidence" value="ECO:0007669"/>
    <property type="project" value="UniProtKB-KW"/>
</dbReference>
<evidence type="ECO:0000256" key="10">
    <source>
        <dbReference type="SAM" id="Phobius"/>
    </source>
</evidence>
<accession>A0A8T0G991</accession>
<keyword evidence="10" id="KW-0812">Transmembrane</keyword>
<dbReference type="Proteomes" id="UP000822688">
    <property type="component" value="Chromosome 12"/>
</dbReference>
<dbReference type="SUPFAM" id="SSF56112">
    <property type="entry name" value="Protein kinase-like (PK-like)"/>
    <property type="match status" value="1"/>
</dbReference>
<dbReference type="CDD" id="cd14066">
    <property type="entry name" value="STKc_IRAK"/>
    <property type="match status" value="1"/>
</dbReference>
<dbReference type="GO" id="GO:0005524">
    <property type="term" value="F:ATP binding"/>
    <property type="evidence" value="ECO:0007669"/>
    <property type="project" value="UniProtKB-UniRule"/>
</dbReference>
<dbReference type="FunFam" id="1.10.510.10:FF:000336">
    <property type="entry name" value="Cysteine-rich receptor-like protein kinase 2"/>
    <property type="match status" value="1"/>
</dbReference>
<reference evidence="13" key="1">
    <citation type="submission" date="2020-06" db="EMBL/GenBank/DDBJ databases">
        <title>WGS assembly of Ceratodon purpureus strain R40.</title>
        <authorList>
            <person name="Carey S.B."/>
            <person name="Jenkins J."/>
            <person name="Shu S."/>
            <person name="Lovell J.T."/>
            <person name="Sreedasyam A."/>
            <person name="Maumus F."/>
            <person name="Tiley G.P."/>
            <person name="Fernandez-Pozo N."/>
            <person name="Barry K."/>
            <person name="Chen C."/>
            <person name="Wang M."/>
            <person name="Lipzen A."/>
            <person name="Daum C."/>
            <person name="Saski C.A."/>
            <person name="Payton A.C."/>
            <person name="Mcbreen J.C."/>
            <person name="Conrad R.E."/>
            <person name="Kollar L.M."/>
            <person name="Olsson S."/>
            <person name="Huttunen S."/>
            <person name="Landis J.B."/>
            <person name="Wickett N.J."/>
            <person name="Johnson M.G."/>
            <person name="Rensing S.A."/>
            <person name="Grimwood J."/>
            <person name="Schmutz J."/>
            <person name="Mcdaniel S.F."/>
        </authorList>
    </citation>
    <scope>NUCLEOTIDE SEQUENCE</scope>
    <source>
        <strain evidence="13">R40</strain>
    </source>
</reference>
<dbReference type="InterPro" id="IPR000719">
    <property type="entry name" value="Prot_kinase_dom"/>
</dbReference>
<dbReference type="Gene3D" id="3.30.200.20">
    <property type="entry name" value="Phosphorylase Kinase, domain 1"/>
    <property type="match status" value="1"/>
</dbReference>
<dbReference type="SUPFAM" id="SSF49899">
    <property type="entry name" value="Concanavalin A-like lectins/glucanases"/>
    <property type="match status" value="1"/>
</dbReference>
<evidence type="ECO:0000256" key="4">
    <source>
        <dbReference type="ARBA" id="ARBA00022679"/>
    </source>
</evidence>
<evidence type="ECO:0000259" key="12">
    <source>
        <dbReference type="PROSITE" id="PS50011"/>
    </source>
</evidence>
<dbReference type="InterPro" id="IPR017441">
    <property type="entry name" value="Protein_kinase_ATP_BS"/>
</dbReference>
<keyword evidence="6 9" id="KW-0547">Nucleotide-binding</keyword>
<dbReference type="EMBL" id="CM026433">
    <property type="protein sequence ID" value="KAG0554569.1"/>
    <property type="molecule type" value="Genomic_DNA"/>
</dbReference>
<evidence type="ECO:0000256" key="11">
    <source>
        <dbReference type="SAM" id="SignalP"/>
    </source>
</evidence>
<dbReference type="AlphaFoldDB" id="A0A8T0G991"/>
<feature type="transmembrane region" description="Helical" evidence="10">
    <location>
        <begin position="291"/>
        <end position="315"/>
    </location>
</feature>
<comment type="caution">
    <text evidence="13">The sequence shown here is derived from an EMBL/GenBank/DDBJ whole genome shotgun (WGS) entry which is preliminary data.</text>
</comment>
<dbReference type="Pfam" id="PF00139">
    <property type="entry name" value="Lectin_legB"/>
    <property type="match status" value="1"/>
</dbReference>
<dbReference type="GO" id="GO:0030246">
    <property type="term" value="F:carbohydrate binding"/>
    <property type="evidence" value="ECO:0007669"/>
    <property type="project" value="UniProtKB-KW"/>
</dbReference>
<dbReference type="Gene3D" id="2.60.120.200">
    <property type="match status" value="1"/>
</dbReference>
<dbReference type="SMART" id="SM00220">
    <property type="entry name" value="S_TKc"/>
    <property type="match status" value="1"/>
</dbReference>
<keyword evidence="7" id="KW-0418">Kinase</keyword>
<keyword evidence="5" id="KW-0430">Lectin</keyword>
<sequence>MTRLSCNPQVGTLLLQLSTALSLLIFHSASGVQGIPANFTFQDGFASSAQLLLVDDALYNSTTHSVLLNENSTRTQGQFGCGMFLYRDKVTIRDSSFSTSFTFTIHTPYDSWGDGFAFTFRDDAVTEGSAGEYLCLINATINANPANHVFAVEFDTFKNAYDPSNNHIGVDVHAIASQSYDNLCGEGVGNCTYLVNQGDFTAWIDYDSPKQVIEVRFSNGSLVGPQGVQRPAMPVLTQTVALNNVVADEMYVGFVGATGLKFEIHEIKAWSFSSTYAPAPSQSKIDASRNLAMGLGIPLAAVVVLGLLACVVVFLRLKKQKAAFRNLEQELARSQVQPCLYSYNDIKSATRDFHSSNKLGEGGFGIVYKGTLIDGTEIAAKKMLTSGNAEDFLNEVVLITGIRHRNLVRLRGCCIKDKQQILVYEYVENGNLAEALWGPNNKCILDWPTRIKICEGIARGVGYLHEDSQPRIIHRDIKANNILLDKEWRPKIADFGLARLFPDEESHLSTMHIAGTMGYMAPEYATRGQLTSKADVYSFGVLLLEVISGRKNIDFEATPDRVYLLEWAWACYEENRLFDLLDSRLPLEDVPVPELHRALMVAIFCIQPSPNRRPSMSSVLAMLIGEEKMEVAMRLPNTNNSGEHARLLAQVDLNSPFSDPSKASDLKAVYASVLESLPSTSTVLDVGDMTPR</sequence>
<dbReference type="PROSITE" id="PS50011">
    <property type="entry name" value="PROTEIN_KINASE_DOM"/>
    <property type="match status" value="1"/>
</dbReference>
<evidence type="ECO:0000313" key="13">
    <source>
        <dbReference type="EMBL" id="KAG0554569.1"/>
    </source>
</evidence>
<feature type="signal peptide" evidence="11">
    <location>
        <begin position="1"/>
        <end position="31"/>
    </location>
</feature>
<evidence type="ECO:0000256" key="6">
    <source>
        <dbReference type="ARBA" id="ARBA00022741"/>
    </source>
</evidence>
<organism evidence="13 14">
    <name type="scientific">Ceratodon purpureus</name>
    <name type="common">Fire moss</name>
    <name type="synonym">Dicranum purpureum</name>
    <dbReference type="NCBI Taxonomy" id="3225"/>
    <lineage>
        <taxon>Eukaryota</taxon>
        <taxon>Viridiplantae</taxon>
        <taxon>Streptophyta</taxon>
        <taxon>Embryophyta</taxon>
        <taxon>Bryophyta</taxon>
        <taxon>Bryophytina</taxon>
        <taxon>Bryopsida</taxon>
        <taxon>Dicranidae</taxon>
        <taxon>Pseudoditrichales</taxon>
        <taxon>Ditrichaceae</taxon>
        <taxon>Ceratodon</taxon>
    </lineage>
</organism>
<comment type="similarity">
    <text evidence="1">In the N-terminal section; belongs to the leguminous lectin family.</text>
</comment>
<keyword evidence="14" id="KW-1185">Reference proteome</keyword>
<comment type="similarity">
    <text evidence="2">In the C-terminal section; belongs to the protein kinase superfamily. Ser/Thr protein kinase family.</text>
</comment>
<evidence type="ECO:0000256" key="5">
    <source>
        <dbReference type="ARBA" id="ARBA00022734"/>
    </source>
</evidence>
<dbReference type="InterPro" id="IPR001245">
    <property type="entry name" value="Ser-Thr/Tyr_kinase_cat_dom"/>
</dbReference>
<dbReference type="CDD" id="cd06899">
    <property type="entry name" value="lectin_legume_LecRK_Arcelin_ConA"/>
    <property type="match status" value="1"/>
</dbReference>
<keyword evidence="8 9" id="KW-0067">ATP-binding</keyword>
<dbReference type="InterPro" id="IPR052059">
    <property type="entry name" value="CR_Ser/Thr_kinase"/>
</dbReference>
<evidence type="ECO:0000256" key="7">
    <source>
        <dbReference type="ARBA" id="ARBA00022777"/>
    </source>
</evidence>
<dbReference type="PROSITE" id="PS00107">
    <property type="entry name" value="PROTEIN_KINASE_ATP"/>
    <property type="match status" value="1"/>
</dbReference>
<proteinExistence type="inferred from homology"/>
<dbReference type="Pfam" id="PF07714">
    <property type="entry name" value="PK_Tyr_Ser-Thr"/>
    <property type="match status" value="1"/>
</dbReference>
<feature type="chain" id="PRO_5035890615" description="Protein kinase domain-containing protein" evidence="11">
    <location>
        <begin position="32"/>
        <end position="692"/>
    </location>
</feature>
<feature type="domain" description="Protein kinase" evidence="12">
    <location>
        <begin position="353"/>
        <end position="629"/>
    </location>
</feature>
<keyword evidence="4" id="KW-0808">Transferase</keyword>
<dbReference type="InterPro" id="IPR001220">
    <property type="entry name" value="Legume_lectin_dom"/>
</dbReference>
<evidence type="ECO:0000256" key="9">
    <source>
        <dbReference type="PROSITE-ProRule" id="PRU10141"/>
    </source>
</evidence>
<dbReference type="FunFam" id="3.30.200.20:FF:000162">
    <property type="entry name" value="Adenine nucleotide alpha hydrolase-like domain kinase"/>
    <property type="match status" value="1"/>
</dbReference>
<dbReference type="GO" id="GO:0006952">
    <property type="term" value="P:defense response"/>
    <property type="evidence" value="ECO:0007669"/>
    <property type="project" value="UniProtKB-ARBA"/>
</dbReference>
<dbReference type="InterPro" id="IPR008271">
    <property type="entry name" value="Ser/Thr_kinase_AS"/>
</dbReference>
<gene>
    <name evidence="13" type="ORF">KC19_12G101100</name>
</gene>